<keyword evidence="2" id="KW-0349">Heme</keyword>
<gene>
    <name evidence="7" type="ORF">FW778_03335</name>
</gene>
<proteinExistence type="predicted"/>
<keyword evidence="1" id="KW-0813">Transport</keyword>
<reference evidence="7 8" key="1">
    <citation type="submission" date="2019-09" db="EMBL/GenBank/DDBJ databases">
        <title>Draft genome sequence of Ginsengibacter sp. BR5-29.</title>
        <authorList>
            <person name="Im W.-T."/>
        </authorList>
    </citation>
    <scope>NUCLEOTIDE SEQUENCE [LARGE SCALE GENOMIC DNA]</scope>
    <source>
        <strain evidence="7 8">BR5-29</strain>
    </source>
</reference>
<feature type="domain" description="Cytochrome c-552/DMSO reductase-like haem-binding" evidence="6">
    <location>
        <begin position="63"/>
        <end position="448"/>
    </location>
</feature>
<dbReference type="GO" id="GO:0020037">
    <property type="term" value="F:heme binding"/>
    <property type="evidence" value="ECO:0007669"/>
    <property type="project" value="InterPro"/>
</dbReference>
<keyword evidence="5" id="KW-0408">Iron</keyword>
<dbReference type="Gene3D" id="2.60.40.1190">
    <property type="match status" value="1"/>
</dbReference>
<dbReference type="Proteomes" id="UP000326903">
    <property type="component" value="Unassembled WGS sequence"/>
</dbReference>
<evidence type="ECO:0000256" key="3">
    <source>
        <dbReference type="ARBA" id="ARBA00022723"/>
    </source>
</evidence>
<dbReference type="RefSeq" id="WP_150413176.1">
    <property type="nucleotide sequence ID" value="NZ_VYQF01000001.1"/>
</dbReference>
<keyword evidence="4" id="KW-0249">Electron transport</keyword>
<name>A0A5J5ILV3_9BACT</name>
<dbReference type="EMBL" id="VYQF01000001">
    <property type="protein sequence ID" value="KAA9041087.1"/>
    <property type="molecule type" value="Genomic_DNA"/>
</dbReference>
<dbReference type="InterPro" id="IPR019020">
    <property type="entry name" value="Cyt-c552/DMSO_Rdtase_haem-bd"/>
</dbReference>
<keyword evidence="8" id="KW-1185">Reference proteome</keyword>
<dbReference type="GO" id="GO:0046872">
    <property type="term" value="F:metal ion binding"/>
    <property type="evidence" value="ECO:0007669"/>
    <property type="project" value="UniProtKB-KW"/>
</dbReference>
<dbReference type="Pfam" id="PF09459">
    <property type="entry name" value="EB_dh"/>
    <property type="match status" value="1"/>
</dbReference>
<accession>A0A5J5ILV3</accession>
<keyword evidence="3" id="KW-0479">Metal-binding</keyword>
<organism evidence="7 8">
    <name type="scientific">Ginsengibacter hankyongi</name>
    <dbReference type="NCBI Taxonomy" id="2607284"/>
    <lineage>
        <taxon>Bacteria</taxon>
        <taxon>Pseudomonadati</taxon>
        <taxon>Bacteroidota</taxon>
        <taxon>Chitinophagia</taxon>
        <taxon>Chitinophagales</taxon>
        <taxon>Chitinophagaceae</taxon>
        <taxon>Ginsengibacter</taxon>
    </lineage>
</organism>
<protein>
    <recommendedName>
        <fullName evidence="6">Cytochrome c-552/DMSO reductase-like haem-binding domain-containing protein</fullName>
    </recommendedName>
</protein>
<comment type="caution">
    <text evidence="7">The sequence shown here is derived from an EMBL/GenBank/DDBJ whole genome shotgun (WGS) entry which is preliminary data.</text>
</comment>
<evidence type="ECO:0000313" key="7">
    <source>
        <dbReference type="EMBL" id="KAA9041087.1"/>
    </source>
</evidence>
<evidence type="ECO:0000259" key="6">
    <source>
        <dbReference type="Pfam" id="PF09459"/>
    </source>
</evidence>
<evidence type="ECO:0000256" key="2">
    <source>
        <dbReference type="ARBA" id="ARBA00022617"/>
    </source>
</evidence>
<dbReference type="SUPFAM" id="SSF49344">
    <property type="entry name" value="CBD9-like"/>
    <property type="match status" value="1"/>
</dbReference>
<dbReference type="GO" id="GO:0004553">
    <property type="term" value="F:hydrolase activity, hydrolyzing O-glycosyl compounds"/>
    <property type="evidence" value="ECO:0007669"/>
    <property type="project" value="InterPro"/>
</dbReference>
<evidence type="ECO:0000313" key="8">
    <source>
        <dbReference type="Proteomes" id="UP000326903"/>
    </source>
</evidence>
<dbReference type="AlphaFoldDB" id="A0A5J5ILV3"/>
<dbReference type="GO" id="GO:0030246">
    <property type="term" value="F:carbohydrate binding"/>
    <property type="evidence" value="ECO:0007669"/>
    <property type="project" value="InterPro"/>
</dbReference>
<evidence type="ECO:0000256" key="5">
    <source>
        <dbReference type="ARBA" id="ARBA00023004"/>
    </source>
</evidence>
<dbReference type="GO" id="GO:0016052">
    <property type="term" value="P:carbohydrate catabolic process"/>
    <property type="evidence" value="ECO:0007669"/>
    <property type="project" value="InterPro"/>
</dbReference>
<sequence length="458" mass="50136">MKMFQQKSFWILTSFVLFVGYWISCTKHDQILTVNNTSDNSTTLQSIKVTTPPTIDGTIDASWANATKLNILPTVPDPGNGLFSGYSGQQYPATIRSMYDDQNIYFLVEIKDPTQSVNVAPWYFDPAKNVTGKTGWQKEPNNDSYDANGALSRVGFGEDRIAMLWNIDNSTPKFVSQTCYSSCHIFTPYMDYSKDPAVYTANASGNHYTNGASEKIDMWWGRLGYMSKDASLHFVDDNYQDWAGGPTYTNVTGGNGNGRHVDGIYPDGTKSKTWPYRPNYTSSPTQGEVNNSQNFYFSHKVDTVTVKDTVSVPVWVIPGAGSAGYILVADTASGKAKKVTQLDIKTGVLTLSDGSTIDPNVGTDYQKSSGATGATAKNSIPGYIGVPLIGGRADITGAAVYTGTGWIVEYKRALKTGDVLKQDIDFSSLQDQVFGVAIWNNSNYQHGIQPNLTLTFKK</sequence>
<evidence type="ECO:0000256" key="1">
    <source>
        <dbReference type="ARBA" id="ARBA00022448"/>
    </source>
</evidence>
<evidence type="ECO:0000256" key="4">
    <source>
        <dbReference type="ARBA" id="ARBA00022982"/>
    </source>
</evidence>